<dbReference type="GO" id="GO:0006094">
    <property type="term" value="P:gluconeogenesis"/>
    <property type="evidence" value="ECO:0007669"/>
    <property type="project" value="TreeGrafter"/>
</dbReference>
<sequence>MAGVDINVLIYQIPGGMYSNLVNQLREQNALNRLEEVLQEVPRVRKEMGYPPLVTPTSQLVGTQATLNVLVGERWKIIPKEVRNYFLGFYGKPPAEVDSDIKKKAVGDEEPITCRPGEKIAPEMEAAKKAVEAWALQPEDALSYVLFPAVAKDFLMKKYAKKTKRDIGLETLVDGAGYPV</sequence>
<dbReference type="InterPro" id="IPR003379">
    <property type="entry name" value="Carboxylase_cons_dom"/>
</dbReference>
<dbReference type="InterPro" id="IPR013785">
    <property type="entry name" value="Aldolase_TIM"/>
</dbReference>
<gene>
    <name evidence="2" type="primary">cfiA_20</name>
    <name evidence="2" type="ORF">SDC9_149440</name>
</gene>
<dbReference type="GO" id="GO:0005737">
    <property type="term" value="C:cytoplasm"/>
    <property type="evidence" value="ECO:0007669"/>
    <property type="project" value="TreeGrafter"/>
</dbReference>
<evidence type="ECO:0000313" key="2">
    <source>
        <dbReference type="EMBL" id="MPN02226.1"/>
    </source>
</evidence>
<dbReference type="EMBL" id="VSSQ01048180">
    <property type="protein sequence ID" value="MPN02226.1"/>
    <property type="molecule type" value="Genomic_DNA"/>
</dbReference>
<dbReference type="InterPro" id="IPR055268">
    <property type="entry name" value="PCB-like"/>
</dbReference>
<dbReference type="Pfam" id="PF02436">
    <property type="entry name" value="PYC_OADA"/>
    <property type="match status" value="1"/>
</dbReference>
<dbReference type="AlphaFoldDB" id="A0A645EL78"/>
<dbReference type="GO" id="GO:0034029">
    <property type="term" value="F:2-oxoglutarate carboxylase activity"/>
    <property type="evidence" value="ECO:0007669"/>
    <property type="project" value="UniProtKB-EC"/>
</dbReference>
<proteinExistence type="predicted"/>
<name>A0A645EL78_9ZZZZ</name>
<organism evidence="2">
    <name type="scientific">bioreactor metagenome</name>
    <dbReference type="NCBI Taxonomy" id="1076179"/>
    <lineage>
        <taxon>unclassified sequences</taxon>
        <taxon>metagenomes</taxon>
        <taxon>ecological metagenomes</taxon>
    </lineage>
</organism>
<feature type="domain" description="Carboxylase conserved" evidence="1">
    <location>
        <begin position="8"/>
        <end position="163"/>
    </location>
</feature>
<reference evidence="2" key="1">
    <citation type="submission" date="2019-08" db="EMBL/GenBank/DDBJ databases">
        <authorList>
            <person name="Kucharzyk K."/>
            <person name="Murdoch R.W."/>
            <person name="Higgins S."/>
            <person name="Loffler F."/>
        </authorList>
    </citation>
    <scope>NUCLEOTIDE SEQUENCE</scope>
</reference>
<comment type="caution">
    <text evidence="2">The sequence shown here is derived from an EMBL/GenBank/DDBJ whole genome shotgun (WGS) entry which is preliminary data.</text>
</comment>
<keyword evidence="2" id="KW-0436">Ligase</keyword>
<dbReference type="EC" id="6.4.1.7" evidence="2"/>
<dbReference type="GO" id="GO:0004736">
    <property type="term" value="F:pyruvate carboxylase activity"/>
    <property type="evidence" value="ECO:0007669"/>
    <property type="project" value="TreeGrafter"/>
</dbReference>
<protein>
    <submittedName>
        <fullName evidence="2">2-oxoglutarate carboxylase large subunit</fullName>
        <ecNumber evidence="2">6.4.1.7</ecNumber>
    </submittedName>
</protein>
<dbReference type="PANTHER" id="PTHR43778:SF2">
    <property type="entry name" value="PYRUVATE CARBOXYLASE, MITOCHONDRIAL"/>
    <property type="match status" value="1"/>
</dbReference>
<dbReference type="SUPFAM" id="SSF89000">
    <property type="entry name" value="post-HMGL domain-like"/>
    <property type="match status" value="1"/>
</dbReference>
<dbReference type="Gene3D" id="3.20.20.70">
    <property type="entry name" value="Aldolase class I"/>
    <property type="match status" value="1"/>
</dbReference>
<evidence type="ECO:0000259" key="1">
    <source>
        <dbReference type="Pfam" id="PF02436"/>
    </source>
</evidence>
<dbReference type="PANTHER" id="PTHR43778">
    <property type="entry name" value="PYRUVATE CARBOXYLASE"/>
    <property type="match status" value="1"/>
</dbReference>
<accession>A0A645EL78</accession>